<evidence type="ECO:0000313" key="21">
    <source>
        <dbReference type="EMBL" id="OJX59744.1"/>
    </source>
</evidence>
<dbReference type="Gene3D" id="3.30.70.120">
    <property type="match status" value="1"/>
</dbReference>
<evidence type="ECO:0000256" key="16">
    <source>
        <dbReference type="ARBA" id="ARBA00023102"/>
    </source>
</evidence>
<dbReference type="Proteomes" id="UP000184233">
    <property type="component" value="Unassembled WGS sequence"/>
</dbReference>
<dbReference type="FunFam" id="3.40.190.10:FF:000008">
    <property type="entry name" value="ATP phosphoribosyltransferase"/>
    <property type="match status" value="1"/>
</dbReference>
<dbReference type="InterPro" id="IPR013820">
    <property type="entry name" value="ATP_PRibTrfase_cat"/>
</dbReference>
<dbReference type="SUPFAM" id="SSF54913">
    <property type="entry name" value="GlnB-like"/>
    <property type="match status" value="1"/>
</dbReference>
<evidence type="ECO:0000256" key="11">
    <source>
        <dbReference type="ARBA" id="ARBA00022679"/>
    </source>
</evidence>
<evidence type="ECO:0000256" key="3">
    <source>
        <dbReference type="ARBA" id="ARBA00004496"/>
    </source>
</evidence>
<dbReference type="InterPro" id="IPR018198">
    <property type="entry name" value="ATP_PRibTrfase_CS"/>
</dbReference>
<evidence type="ECO:0000256" key="10">
    <source>
        <dbReference type="ARBA" id="ARBA00022676"/>
    </source>
</evidence>
<comment type="function">
    <text evidence="17 18">Catalyzes the condensation of ATP and 5-phosphoribose 1-diphosphate to form N'-(5'-phosphoribosyl)-ATP (PR-ATP). Has a crucial role in the pathway because the rate of histidine biosynthesis seems to be controlled primarily by regulation of HisG enzymatic activity.</text>
</comment>
<evidence type="ECO:0000256" key="13">
    <source>
        <dbReference type="ARBA" id="ARBA00022741"/>
    </source>
</evidence>
<gene>
    <name evidence="18" type="primary">hisG</name>
    <name evidence="21" type="ORF">BGO89_05710</name>
</gene>
<dbReference type="HAMAP" id="MF_00079">
    <property type="entry name" value="HisG_Long"/>
    <property type="match status" value="1"/>
</dbReference>
<comment type="similarity">
    <text evidence="5 18">Belongs to the ATP phosphoribosyltransferase family. Long subfamily.</text>
</comment>
<name>A0A1M3L352_9BACT</name>
<keyword evidence="8 18" id="KW-0963">Cytoplasm</keyword>
<dbReference type="GO" id="GO:0000105">
    <property type="term" value="P:L-histidine biosynthetic process"/>
    <property type="evidence" value="ECO:0007669"/>
    <property type="project" value="UniProtKB-UniRule"/>
</dbReference>
<feature type="domain" description="ATP phosphoribosyltransferase catalytic" evidence="19">
    <location>
        <begin position="64"/>
        <end position="217"/>
    </location>
</feature>
<dbReference type="InterPro" id="IPR020621">
    <property type="entry name" value="ATP-PRT_HisG_long"/>
</dbReference>
<keyword evidence="9 18" id="KW-0028">Amino-acid biosynthesis</keyword>
<evidence type="ECO:0000256" key="17">
    <source>
        <dbReference type="ARBA" id="ARBA00024861"/>
    </source>
</evidence>
<evidence type="ECO:0000256" key="9">
    <source>
        <dbReference type="ARBA" id="ARBA00022605"/>
    </source>
</evidence>
<evidence type="ECO:0000256" key="7">
    <source>
        <dbReference type="ARBA" id="ARBA00020998"/>
    </source>
</evidence>
<dbReference type="NCBIfam" id="TIGR00070">
    <property type="entry name" value="hisG"/>
    <property type="match status" value="1"/>
</dbReference>
<dbReference type="InterPro" id="IPR001348">
    <property type="entry name" value="ATP_PRibTrfase_HisG"/>
</dbReference>
<evidence type="ECO:0000256" key="18">
    <source>
        <dbReference type="HAMAP-Rule" id="MF_00079"/>
    </source>
</evidence>
<keyword evidence="11 18" id="KW-0808">Transferase</keyword>
<dbReference type="PANTHER" id="PTHR21403:SF8">
    <property type="entry name" value="ATP PHOSPHORIBOSYLTRANSFERASE"/>
    <property type="match status" value="1"/>
</dbReference>
<feature type="domain" description="Histidine biosynthesis HisG C-terminal" evidence="20">
    <location>
        <begin position="223"/>
        <end position="295"/>
    </location>
</feature>
<evidence type="ECO:0000313" key="22">
    <source>
        <dbReference type="Proteomes" id="UP000184233"/>
    </source>
</evidence>
<keyword evidence="16 18" id="KW-0368">Histidine biosynthesis</keyword>
<dbReference type="SUPFAM" id="SSF53850">
    <property type="entry name" value="Periplasmic binding protein-like II"/>
    <property type="match status" value="1"/>
</dbReference>
<dbReference type="EMBL" id="MKVH01000009">
    <property type="protein sequence ID" value="OJX59744.1"/>
    <property type="molecule type" value="Genomic_DNA"/>
</dbReference>
<evidence type="ECO:0000259" key="20">
    <source>
        <dbReference type="Pfam" id="PF08029"/>
    </source>
</evidence>
<protein>
    <recommendedName>
        <fullName evidence="7 18">ATP phosphoribosyltransferase</fullName>
        <shortName evidence="18">ATP-PRT</shortName>
        <shortName evidence="18">ATP-PRTase</shortName>
        <ecNumber evidence="6 18">2.4.2.17</ecNumber>
    </recommendedName>
</protein>
<dbReference type="Pfam" id="PF01634">
    <property type="entry name" value="HisG"/>
    <property type="match status" value="1"/>
</dbReference>
<keyword evidence="13 18" id="KW-0547">Nucleotide-binding</keyword>
<evidence type="ECO:0000256" key="15">
    <source>
        <dbReference type="ARBA" id="ARBA00022842"/>
    </source>
</evidence>
<dbReference type="STRING" id="1895771.BGO89_05710"/>
<dbReference type="PROSITE" id="PS01316">
    <property type="entry name" value="ATP_P_PHORIBOSYLTR"/>
    <property type="match status" value="1"/>
</dbReference>
<sequence length="298" mass="32485">MTSLPNRTAVARRLRPFRLAVQKSGRLTDDSLRLLRECGLSLGHQEARLVLPAANLPLDVLFLRDDDICDAVASGVADAGILGDNVVTEHGCRAMIVRRLGFARCRLSIAMPRGMDYSGTNDLRGLRIATSYPRLLNDFLRRQGVVADVHEISGSVEIAPSIGLADAICDLVSSGSTLLMNGLREVETVMQSEAVVIVNDAVNEATVTERDRLLFRIDAVLRARSMRAIFLNAPNAALADIIHLLPGLQSPTVMPLARPAWSSVHAVIPEDRFWDIIDELRANGAEGILVTPIEKLIE</sequence>
<dbReference type="GO" id="GO:0005737">
    <property type="term" value="C:cytoplasm"/>
    <property type="evidence" value="ECO:0007669"/>
    <property type="project" value="UniProtKB-SubCell"/>
</dbReference>
<evidence type="ECO:0000256" key="12">
    <source>
        <dbReference type="ARBA" id="ARBA00022723"/>
    </source>
</evidence>
<comment type="pathway">
    <text evidence="4 18">Amino-acid biosynthesis; L-histidine biosynthesis; L-histidine from 5-phospho-alpha-D-ribose 1-diphosphate: step 1/9.</text>
</comment>
<evidence type="ECO:0000256" key="1">
    <source>
        <dbReference type="ARBA" id="ARBA00000915"/>
    </source>
</evidence>
<comment type="activity regulation">
    <text evidence="18">Feedback inhibited by histidine.</text>
</comment>
<dbReference type="Pfam" id="PF08029">
    <property type="entry name" value="HisG_C"/>
    <property type="match status" value="1"/>
</dbReference>
<comment type="subcellular location">
    <subcellularLocation>
        <location evidence="3 18">Cytoplasm</location>
    </subcellularLocation>
</comment>
<evidence type="ECO:0000256" key="8">
    <source>
        <dbReference type="ARBA" id="ARBA00022490"/>
    </source>
</evidence>
<dbReference type="InterPro" id="IPR015867">
    <property type="entry name" value="N-reg_PII/ATP_PRibTrfase_C"/>
</dbReference>
<comment type="cofactor">
    <cofactor evidence="2 18">
        <name>Mg(2+)</name>
        <dbReference type="ChEBI" id="CHEBI:18420"/>
    </cofactor>
</comment>
<dbReference type="InterPro" id="IPR011322">
    <property type="entry name" value="N-reg_PII-like_a/b"/>
</dbReference>
<dbReference type="GO" id="GO:0005524">
    <property type="term" value="F:ATP binding"/>
    <property type="evidence" value="ECO:0007669"/>
    <property type="project" value="UniProtKB-KW"/>
</dbReference>
<dbReference type="UniPathway" id="UPA00031">
    <property type="reaction ID" value="UER00006"/>
</dbReference>
<dbReference type="PANTHER" id="PTHR21403">
    <property type="entry name" value="ATP PHOSPHORIBOSYLTRANSFERASE ATP-PRTASE"/>
    <property type="match status" value="1"/>
</dbReference>
<evidence type="ECO:0000256" key="14">
    <source>
        <dbReference type="ARBA" id="ARBA00022840"/>
    </source>
</evidence>
<evidence type="ECO:0000256" key="5">
    <source>
        <dbReference type="ARBA" id="ARBA00007955"/>
    </source>
</evidence>
<dbReference type="GO" id="GO:0000287">
    <property type="term" value="F:magnesium ion binding"/>
    <property type="evidence" value="ECO:0007669"/>
    <property type="project" value="UniProtKB-UniRule"/>
</dbReference>
<dbReference type="InterPro" id="IPR013115">
    <property type="entry name" value="HisG_C"/>
</dbReference>
<comment type="catalytic activity">
    <reaction evidence="1 18">
        <text>1-(5-phospho-beta-D-ribosyl)-ATP + diphosphate = 5-phospho-alpha-D-ribose 1-diphosphate + ATP</text>
        <dbReference type="Rhea" id="RHEA:18473"/>
        <dbReference type="ChEBI" id="CHEBI:30616"/>
        <dbReference type="ChEBI" id="CHEBI:33019"/>
        <dbReference type="ChEBI" id="CHEBI:58017"/>
        <dbReference type="ChEBI" id="CHEBI:73183"/>
        <dbReference type="EC" id="2.4.2.17"/>
    </reaction>
</comment>
<keyword evidence="10 18" id="KW-0328">Glycosyltransferase</keyword>
<keyword evidence="14 18" id="KW-0067">ATP-binding</keyword>
<evidence type="ECO:0000256" key="4">
    <source>
        <dbReference type="ARBA" id="ARBA00004667"/>
    </source>
</evidence>
<evidence type="ECO:0000256" key="6">
    <source>
        <dbReference type="ARBA" id="ARBA00011946"/>
    </source>
</evidence>
<evidence type="ECO:0000256" key="2">
    <source>
        <dbReference type="ARBA" id="ARBA00001946"/>
    </source>
</evidence>
<dbReference type="AlphaFoldDB" id="A0A1M3L352"/>
<proteinExistence type="inferred from homology"/>
<keyword evidence="12 18" id="KW-0479">Metal-binding</keyword>
<dbReference type="NCBIfam" id="TIGR03455">
    <property type="entry name" value="HisG_C-term"/>
    <property type="match status" value="1"/>
</dbReference>
<dbReference type="EC" id="2.4.2.17" evidence="6 18"/>
<dbReference type="FunFam" id="3.30.70.120:FF:000002">
    <property type="entry name" value="ATP phosphoribosyltransferase"/>
    <property type="match status" value="1"/>
</dbReference>
<evidence type="ECO:0000259" key="19">
    <source>
        <dbReference type="Pfam" id="PF01634"/>
    </source>
</evidence>
<organism evidence="21 22">
    <name type="scientific">Candidatus Kapaibacterium thiocyanatum</name>
    <dbReference type="NCBI Taxonomy" id="1895771"/>
    <lineage>
        <taxon>Bacteria</taxon>
        <taxon>Pseudomonadati</taxon>
        <taxon>Candidatus Kapaibacteriota</taxon>
        <taxon>Candidatus Kapaibacteriia</taxon>
        <taxon>Candidatus Kapaibacteriales</taxon>
        <taxon>Candidatus Kapaibacteriaceae</taxon>
        <taxon>Candidatus Kapaibacterium</taxon>
    </lineage>
</organism>
<dbReference type="GO" id="GO:0003879">
    <property type="term" value="F:ATP phosphoribosyltransferase activity"/>
    <property type="evidence" value="ECO:0007669"/>
    <property type="project" value="UniProtKB-UniRule"/>
</dbReference>
<accession>A0A1M3L352</accession>
<comment type="caution">
    <text evidence="21">The sequence shown here is derived from an EMBL/GenBank/DDBJ whole genome shotgun (WGS) entry which is preliminary data.</text>
</comment>
<keyword evidence="15 18" id="KW-0460">Magnesium</keyword>
<dbReference type="Gene3D" id="3.40.190.10">
    <property type="entry name" value="Periplasmic binding protein-like II"/>
    <property type="match status" value="2"/>
</dbReference>
<reference evidence="21 22" key="1">
    <citation type="submission" date="2016-09" db="EMBL/GenBank/DDBJ databases">
        <title>Genome-resolved meta-omics ties microbial dynamics to process performance in biotechnology for thiocyanate degradation.</title>
        <authorList>
            <person name="Kantor R.S."/>
            <person name="Huddy R.J."/>
            <person name="Iyer R."/>
            <person name="Thomas B.C."/>
            <person name="Brown C.T."/>
            <person name="Anantharaman K."/>
            <person name="Tringe S."/>
            <person name="Hettich R.L."/>
            <person name="Harrison S.T."/>
            <person name="Banfield J.F."/>
        </authorList>
    </citation>
    <scope>NUCLEOTIDE SEQUENCE [LARGE SCALE GENOMIC DNA]</scope>
    <source>
        <strain evidence="21">59-99</strain>
    </source>
</reference>